<evidence type="ECO:0000259" key="2">
    <source>
        <dbReference type="SMART" id="SM00278"/>
    </source>
</evidence>
<feature type="signal peptide" evidence="1">
    <location>
        <begin position="1"/>
        <end position="29"/>
    </location>
</feature>
<dbReference type="SMART" id="SM00278">
    <property type="entry name" value="HhH1"/>
    <property type="match status" value="2"/>
</dbReference>
<feature type="domain" description="Helix-hairpin-helix DNA-binding motif class 1" evidence="2">
    <location>
        <begin position="41"/>
        <end position="60"/>
    </location>
</feature>
<feature type="domain" description="Helix-hairpin-helix DNA-binding motif class 1" evidence="2">
    <location>
        <begin position="70"/>
        <end position="89"/>
    </location>
</feature>
<accession>C8X443</accession>
<dbReference type="RefSeq" id="WP_015752459.1">
    <property type="nucleotide sequence ID" value="NC_013223.1"/>
</dbReference>
<feature type="chain" id="PRO_5002994277" evidence="1">
    <location>
        <begin position="30"/>
        <end position="93"/>
    </location>
</feature>
<dbReference type="STRING" id="485915.Dret_2033"/>
<protein>
    <submittedName>
        <fullName evidence="3">Competence protein ComEA helix-hairpin-helix repeat protein</fullName>
    </submittedName>
</protein>
<keyword evidence="4" id="KW-1185">Reference proteome</keyword>
<reference evidence="3 4" key="2">
    <citation type="journal article" date="2010" name="Stand. Genomic Sci.">
        <title>Complete genome sequence of Desulfohalobium retbaense type strain (HR(100)).</title>
        <authorList>
            <person name="Spring S."/>
            <person name="Nolan M."/>
            <person name="Lapidus A."/>
            <person name="Glavina Del Rio T."/>
            <person name="Copeland A."/>
            <person name="Tice H."/>
            <person name="Cheng J.F."/>
            <person name="Lucas S."/>
            <person name="Land M."/>
            <person name="Chen F."/>
            <person name="Bruce D."/>
            <person name="Goodwin L."/>
            <person name="Pitluck S."/>
            <person name="Ivanova N."/>
            <person name="Mavromatis K."/>
            <person name="Mikhailova N."/>
            <person name="Pati A."/>
            <person name="Chen A."/>
            <person name="Palaniappan K."/>
            <person name="Hauser L."/>
            <person name="Chang Y.J."/>
            <person name="Jeffries C.D."/>
            <person name="Munk C."/>
            <person name="Kiss H."/>
            <person name="Chain P."/>
            <person name="Han C."/>
            <person name="Brettin T."/>
            <person name="Detter J.C."/>
            <person name="Schuler E."/>
            <person name="Goker M."/>
            <person name="Rohde M."/>
            <person name="Bristow J."/>
            <person name="Eisen J.A."/>
            <person name="Markowitz V."/>
            <person name="Hugenholtz P."/>
            <person name="Kyrpides N.C."/>
            <person name="Klenk H.P."/>
        </authorList>
    </citation>
    <scope>NUCLEOTIDE SEQUENCE [LARGE SCALE GENOMIC DNA]</scope>
    <source>
        <strain evidence="3 4">DSM 5692</strain>
    </source>
</reference>
<gene>
    <name evidence="3" type="ordered locus">Dret_2033</name>
</gene>
<dbReference type="InterPro" id="IPR010994">
    <property type="entry name" value="RuvA_2-like"/>
</dbReference>
<dbReference type="GO" id="GO:0003677">
    <property type="term" value="F:DNA binding"/>
    <property type="evidence" value="ECO:0007669"/>
    <property type="project" value="InterPro"/>
</dbReference>
<proteinExistence type="predicted"/>
<dbReference type="OrthoDB" id="5296317at2"/>
<dbReference type="GO" id="GO:0015628">
    <property type="term" value="P:protein secretion by the type II secretion system"/>
    <property type="evidence" value="ECO:0007669"/>
    <property type="project" value="TreeGrafter"/>
</dbReference>
<organism evidence="3 4">
    <name type="scientific">Desulfohalobium retbaense (strain ATCC 49708 / DSM 5692 / JCM 16813 / HR100)</name>
    <dbReference type="NCBI Taxonomy" id="485915"/>
    <lineage>
        <taxon>Bacteria</taxon>
        <taxon>Pseudomonadati</taxon>
        <taxon>Thermodesulfobacteriota</taxon>
        <taxon>Desulfovibrionia</taxon>
        <taxon>Desulfovibrionales</taxon>
        <taxon>Desulfohalobiaceae</taxon>
        <taxon>Desulfohalobium</taxon>
    </lineage>
</organism>
<dbReference type="EMBL" id="CP001734">
    <property type="protein sequence ID" value="ACV69317.1"/>
    <property type="molecule type" value="Genomic_DNA"/>
</dbReference>
<evidence type="ECO:0000313" key="4">
    <source>
        <dbReference type="Proteomes" id="UP000001052"/>
    </source>
</evidence>
<dbReference type="GO" id="GO:0015627">
    <property type="term" value="C:type II protein secretion system complex"/>
    <property type="evidence" value="ECO:0007669"/>
    <property type="project" value="TreeGrafter"/>
</dbReference>
<dbReference type="InterPro" id="IPR051675">
    <property type="entry name" value="Endo/Exo/Phosphatase_dom_1"/>
</dbReference>
<dbReference type="Gene3D" id="1.10.150.320">
    <property type="entry name" value="Photosystem II 12 kDa extrinsic protein"/>
    <property type="match status" value="1"/>
</dbReference>
<name>C8X443_DESRD</name>
<dbReference type="Proteomes" id="UP000001052">
    <property type="component" value="Chromosome"/>
</dbReference>
<dbReference type="GO" id="GO:0006281">
    <property type="term" value="P:DNA repair"/>
    <property type="evidence" value="ECO:0007669"/>
    <property type="project" value="InterPro"/>
</dbReference>
<dbReference type="KEGG" id="drt:Dret_2033"/>
<dbReference type="Pfam" id="PF12836">
    <property type="entry name" value="HHH_3"/>
    <property type="match status" value="1"/>
</dbReference>
<dbReference type="PANTHER" id="PTHR21180:SF32">
    <property type="entry name" value="ENDONUCLEASE_EXONUCLEASE_PHOSPHATASE FAMILY DOMAIN-CONTAINING PROTEIN 1"/>
    <property type="match status" value="1"/>
</dbReference>
<reference evidence="4" key="1">
    <citation type="submission" date="2009-09" db="EMBL/GenBank/DDBJ databases">
        <title>The complete chromosome of Desulfohalobium retbaense DSM 5692.</title>
        <authorList>
            <consortium name="US DOE Joint Genome Institute (JGI-PGF)"/>
            <person name="Lucas S."/>
            <person name="Copeland A."/>
            <person name="Lapidus A."/>
            <person name="Glavina del Rio T."/>
            <person name="Dalin E."/>
            <person name="Tice H."/>
            <person name="Bruce D."/>
            <person name="Goodwin L."/>
            <person name="Pitluck S."/>
            <person name="Kyrpides N."/>
            <person name="Mavromatis K."/>
            <person name="Ivanova N."/>
            <person name="Mikhailova N."/>
            <person name="Munk A.C."/>
            <person name="Brettin T."/>
            <person name="Detter J.C."/>
            <person name="Han C."/>
            <person name="Tapia R."/>
            <person name="Larimer F."/>
            <person name="Land M."/>
            <person name="Hauser L."/>
            <person name="Markowitz V."/>
            <person name="Cheng J.-F."/>
            <person name="Hugenholtz P."/>
            <person name="Woyke T."/>
            <person name="Wu D."/>
            <person name="Spring S."/>
            <person name="Klenk H.-P."/>
            <person name="Eisen J.A."/>
        </authorList>
    </citation>
    <scope>NUCLEOTIDE SEQUENCE [LARGE SCALE GENOMIC DNA]</scope>
    <source>
        <strain evidence="4">DSM 5692</strain>
    </source>
</reference>
<dbReference type="AlphaFoldDB" id="C8X443"/>
<evidence type="ECO:0000256" key="1">
    <source>
        <dbReference type="SAM" id="SignalP"/>
    </source>
</evidence>
<dbReference type="InterPro" id="IPR004509">
    <property type="entry name" value="Competence_ComEA_HhH"/>
</dbReference>
<dbReference type="eggNOG" id="COG1555">
    <property type="taxonomic scope" value="Bacteria"/>
</dbReference>
<sequence>MSKEKFQKILGALCCVCLLFAVLGTPVFGSEAVNINTATVAELETLPSVGPVIAKRIVEYRDKHPFTSTEDIQEVKGIGAKTYEKIEGDLAIE</sequence>
<dbReference type="InterPro" id="IPR003583">
    <property type="entry name" value="Hlx-hairpin-Hlx_DNA-bd_motif"/>
</dbReference>
<dbReference type="PANTHER" id="PTHR21180">
    <property type="entry name" value="ENDONUCLEASE/EXONUCLEASE/PHOSPHATASE FAMILY DOMAIN-CONTAINING PROTEIN 1"/>
    <property type="match status" value="1"/>
</dbReference>
<dbReference type="HOGENOM" id="CLU_052011_4_2_7"/>
<evidence type="ECO:0000313" key="3">
    <source>
        <dbReference type="EMBL" id="ACV69317.1"/>
    </source>
</evidence>
<dbReference type="SUPFAM" id="SSF47781">
    <property type="entry name" value="RuvA domain 2-like"/>
    <property type="match status" value="1"/>
</dbReference>
<keyword evidence="1" id="KW-0732">Signal</keyword>
<dbReference type="NCBIfam" id="TIGR00426">
    <property type="entry name" value="competence protein ComEA helix-hairpin-helix repeat region"/>
    <property type="match status" value="1"/>
</dbReference>